<dbReference type="SUPFAM" id="SSF56601">
    <property type="entry name" value="beta-lactamase/transpeptidase-like"/>
    <property type="match status" value="1"/>
</dbReference>
<evidence type="ECO:0000256" key="8">
    <source>
        <dbReference type="ARBA" id="ARBA00049902"/>
    </source>
</evidence>
<name>A0AAW6TCZ3_9MICO</name>
<dbReference type="InterPro" id="IPR012338">
    <property type="entry name" value="Beta-lactam/transpept-like"/>
</dbReference>
<dbReference type="InterPro" id="IPR001264">
    <property type="entry name" value="Glyco_trans_51"/>
</dbReference>
<evidence type="ECO:0000256" key="2">
    <source>
        <dbReference type="ARBA" id="ARBA00022670"/>
    </source>
</evidence>
<evidence type="ECO:0000313" key="13">
    <source>
        <dbReference type="Proteomes" id="UP001321506"/>
    </source>
</evidence>
<sequence>MSAQESRRSGVLGAILGMLGFSGLAGLLVAIMVTPAIAVTGMTANNAVGIFNELPEYATLGDDLAQKVTLYGTQGGQPVPFATIFETNREEVGWDEISQYAKDAAVYGEDARFFEHGGVDMQSIMRALASNVRSGEVESGGSTITMQVIRNINIEAANQLEDPEARKAAYTEAVEPSMDRKLKEMKLAIGLEKRYDKQTILLAYLNIANFGGTTYGIQAAAQRYFGVNATDLTPAQAASLIAIVQYPASRSLESPDNYERNKIRRDYILGQMLKYKSIDQAQYDEAIATPIEPTLTPLNNGCMAASIAPYFCDYVVKTLLNDPAFGETADDRRQAFRKGYDVYTTLDIGAQATAEATMRQWVPSYDDRFQLGSSTVGVQPGTGRIIYMTQNTSFNDTAAGGGPGTSAVNYSTDYDRGGSRGFQPGSIYKIFTLGQWLKDGHGLNEVVTGKPQTWRQSTFTRCGSPMGGADWKPKNDSSSPTNTNVVNATATSNNNAFVDMAQELDICDIRDTAASLGMHTATGEKDGSDMMTVLASVIGGSDDTFAPLTIANAFASISARGLTCTPTGIDRVTTPNGEELKVPNPNCRQTLDPEIADAMIYAMKRTLMGGGTAVASRPYNSVPIFGKTGSTDAYNQTWVATATTSIAGVTWVGNVQGTQAMSRTYINGMAGSRLRHAVQRQLNTQWQTFWGGNDWPEPNRSFLTGNNAPVPDLTGQSVDSARELIESLGFNFEDGGPIASSLDAGLIAQTDPGAGASVPRGTTITVYTSDGSLKATMPDVVGQQTDEALNTLIAEGFSASRVSYSFVEGPPGQVCRVKSSDPAAGAGTTKDAAITLTVISDADGEDPGCP</sequence>
<evidence type="ECO:0000256" key="3">
    <source>
        <dbReference type="ARBA" id="ARBA00022676"/>
    </source>
</evidence>
<dbReference type="GO" id="GO:0006508">
    <property type="term" value="P:proteolysis"/>
    <property type="evidence" value="ECO:0007669"/>
    <property type="project" value="UniProtKB-KW"/>
</dbReference>
<keyword evidence="10" id="KW-0472">Membrane</keyword>
<keyword evidence="5" id="KW-0378">Hydrolase</keyword>
<accession>A0AAW6TCZ3</accession>
<comment type="caution">
    <text evidence="12">The sequence shown here is derived from an EMBL/GenBank/DDBJ whole genome shotgun (WGS) entry which is preliminary data.</text>
</comment>
<dbReference type="AlphaFoldDB" id="A0AAW6TCZ3"/>
<feature type="region of interest" description="Disordered" evidence="9">
    <location>
        <begin position="462"/>
        <end position="482"/>
    </location>
</feature>
<dbReference type="InterPro" id="IPR001460">
    <property type="entry name" value="PCN-bd_Tpept"/>
</dbReference>
<organism evidence="12 13">
    <name type="scientific">Ruicaihuangia caeni</name>
    <dbReference type="NCBI Taxonomy" id="3042517"/>
    <lineage>
        <taxon>Bacteria</taxon>
        <taxon>Bacillati</taxon>
        <taxon>Actinomycetota</taxon>
        <taxon>Actinomycetes</taxon>
        <taxon>Micrococcales</taxon>
        <taxon>Microbacteriaceae</taxon>
        <taxon>Ruicaihuangia</taxon>
    </lineage>
</organism>
<keyword evidence="6" id="KW-0511">Multifunctional enzyme</keyword>
<keyword evidence="3" id="KW-0328">Glycosyltransferase</keyword>
<dbReference type="InterPro" id="IPR036950">
    <property type="entry name" value="PBP_transglycosylase"/>
</dbReference>
<dbReference type="GO" id="GO:0009252">
    <property type="term" value="P:peptidoglycan biosynthetic process"/>
    <property type="evidence" value="ECO:0007669"/>
    <property type="project" value="TreeGrafter"/>
</dbReference>
<dbReference type="Proteomes" id="UP001321506">
    <property type="component" value="Unassembled WGS sequence"/>
</dbReference>
<keyword evidence="10" id="KW-0812">Transmembrane</keyword>
<evidence type="ECO:0000256" key="4">
    <source>
        <dbReference type="ARBA" id="ARBA00022679"/>
    </source>
</evidence>
<reference evidence="12 13" key="1">
    <citation type="submission" date="2023-04" db="EMBL/GenBank/DDBJ databases">
        <title>Klugiella caeni sp. nov. isolated from the sludge of biochemical tank.</title>
        <authorList>
            <person name="Geng K."/>
        </authorList>
    </citation>
    <scope>NUCLEOTIDE SEQUENCE [LARGE SCALE GENOMIC DNA]</scope>
    <source>
        <strain evidence="12 13">YN-L-19</strain>
    </source>
</reference>
<dbReference type="RefSeq" id="WP_281489048.1">
    <property type="nucleotide sequence ID" value="NZ_JASATX010000004.1"/>
</dbReference>
<dbReference type="CDD" id="cd06577">
    <property type="entry name" value="PASTA_pknB"/>
    <property type="match status" value="2"/>
</dbReference>
<comment type="catalytic activity">
    <reaction evidence="7">
        <text>Preferential cleavage: (Ac)2-L-Lys-D-Ala-|-D-Ala. Also transpeptidation of peptidyl-alanyl moieties that are N-acyl substituents of D-alanine.</text>
        <dbReference type="EC" id="3.4.16.4"/>
    </reaction>
</comment>
<keyword evidence="2" id="KW-0645">Protease</keyword>
<dbReference type="Pfam" id="PF00912">
    <property type="entry name" value="Transgly"/>
    <property type="match status" value="1"/>
</dbReference>
<dbReference type="InterPro" id="IPR050396">
    <property type="entry name" value="Glycosyltr_51/Transpeptidase"/>
</dbReference>
<evidence type="ECO:0000256" key="1">
    <source>
        <dbReference type="ARBA" id="ARBA00022645"/>
    </source>
</evidence>
<evidence type="ECO:0000256" key="9">
    <source>
        <dbReference type="SAM" id="MobiDB-lite"/>
    </source>
</evidence>
<dbReference type="Pfam" id="PF03793">
    <property type="entry name" value="PASTA"/>
    <property type="match status" value="2"/>
</dbReference>
<keyword evidence="13" id="KW-1185">Reference proteome</keyword>
<evidence type="ECO:0000256" key="10">
    <source>
        <dbReference type="SAM" id="Phobius"/>
    </source>
</evidence>
<keyword evidence="4" id="KW-0808">Transferase</keyword>
<dbReference type="GO" id="GO:0009002">
    <property type="term" value="F:serine-type D-Ala-D-Ala carboxypeptidase activity"/>
    <property type="evidence" value="ECO:0007669"/>
    <property type="project" value="UniProtKB-EC"/>
</dbReference>
<dbReference type="SUPFAM" id="SSF53955">
    <property type="entry name" value="Lysozyme-like"/>
    <property type="match status" value="1"/>
</dbReference>
<dbReference type="GO" id="GO:0008955">
    <property type="term" value="F:peptidoglycan glycosyltransferase activity"/>
    <property type="evidence" value="ECO:0007669"/>
    <property type="project" value="UniProtKB-EC"/>
</dbReference>
<protein>
    <submittedName>
        <fullName evidence="12">Transglycosylase domain-containing protein</fullName>
    </submittedName>
</protein>
<dbReference type="GO" id="GO:0008658">
    <property type="term" value="F:penicillin binding"/>
    <property type="evidence" value="ECO:0007669"/>
    <property type="project" value="InterPro"/>
</dbReference>
<dbReference type="Gene3D" id="3.30.10.20">
    <property type="match status" value="2"/>
</dbReference>
<feature type="transmembrane region" description="Helical" evidence="10">
    <location>
        <begin position="12"/>
        <end position="33"/>
    </location>
</feature>
<dbReference type="PANTHER" id="PTHR32282">
    <property type="entry name" value="BINDING PROTEIN TRANSPEPTIDASE, PUTATIVE-RELATED"/>
    <property type="match status" value="1"/>
</dbReference>
<dbReference type="PROSITE" id="PS51178">
    <property type="entry name" value="PASTA"/>
    <property type="match status" value="2"/>
</dbReference>
<evidence type="ECO:0000313" key="12">
    <source>
        <dbReference type="EMBL" id="MDI2099255.1"/>
    </source>
</evidence>
<evidence type="ECO:0000256" key="6">
    <source>
        <dbReference type="ARBA" id="ARBA00023268"/>
    </source>
</evidence>
<dbReference type="GO" id="GO:0030288">
    <property type="term" value="C:outer membrane-bounded periplasmic space"/>
    <property type="evidence" value="ECO:0007669"/>
    <property type="project" value="TreeGrafter"/>
</dbReference>
<evidence type="ECO:0000259" key="11">
    <source>
        <dbReference type="PROSITE" id="PS51178"/>
    </source>
</evidence>
<feature type="domain" description="PASTA" evidence="11">
    <location>
        <begin position="771"/>
        <end position="840"/>
    </location>
</feature>
<evidence type="ECO:0000256" key="5">
    <source>
        <dbReference type="ARBA" id="ARBA00022801"/>
    </source>
</evidence>
<dbReference type="PANTHER" id="PTHR32282:SF33">
    <property type="entry name" value="PEPTIDOGLYCAN GLYCOSYLTRANSFERASE"/>
    <property type="match status" value="1"/>
</dbReference>
<keyword evidence="1" id="KW-0121">Carboxypeptidase</keyword>
<dbReference type="Gene3D" id="3.40.710.10">
    <property type="entry name" value="DD-peptidase/beta-lactamase superfamily"/>
    <property type="match status" value="1"/>
</dbReference>
<dbReference type="Pfam" id="PF00905">
    <property type="entry name" value="Transpeptidase"/>
    <property type="match status" value="1"/>
</dbReference>
<dbReference type="Gene3D" id="1.10.3810.10">
    <property type="entry name" value="Biosynthetic peptidoglycan transglycosylase-like"/>
    <property type="match status" value="1"/>
</dbReference>
<dbReference type="EMBL" id="JASATX010000004">
    <property type="protein sequence ID" value="MDI2099255.1"/>
    <property type="molecule type" value="Genomic_DNA"/>
</dbReference>
<dbReference type="SMART" id="SM00740">
    <property type="entry name" value="PASTA"/>
    <property type="match status" value="2"/>
</dbReference>
<keyword evidence="10" id="KW-1133">Transmembrane helix</keyword>
<proteinExistence type="predicted"/>
<dbReference type="InterPro" id="IPR005543">
    <property type="entry name" value="PASTA_dom"/>
</dbReference>
<dbReference type="InterPro" id="IPR023346">
    <property type="entry name" value="Lysozyme-like_dom_sf"/>
</dbReference>
<gene>
    <name evidence="12" type="ORF">QF206_09810</name>
</gene>
<feature type="domain" description="PASTA" evidence="11">
    <location>
        <begin position="704"/>
        <end position="770"/>
    </location>
</feature>
<comment type="catalytic activity">
    <reaction evidence="8">
        <text>[GlcNAc-(1-&gt;4)-Mur2Ac(oyl-L-Ala-gamma-D-Glu-L-Lys-D-Ala-D-Ala)](n)-di-trans,octa-cis-undecaprenyl diphosphate + beta-D-GlcNAc-(1-&gt;4)-Mur2Ac(oyl-L-Ala-gamma-D-Glu-L-Lys-D-Ala-D-Ala)-di-trans,octa-cis-undecaprenyl diphosphate = [GlcNAc-(1-&gt;4)-Mur2Ac(oyl-L-Ala-gamma-D-Glu-L-Lys-D-Ala-D-Ala)](n+1)-di-trans,octa-cis-undecaprenyl diphosphate + di-trans,octa-cis-undecaprenyl diphosphate + H(+)</text>
        <dbReference type="Rhea" id="RHEA:23708"/>
        <dbReference type="Rhea" id="RHEA-COMP:9602"/>
        <dbReference type="Rhea" id="RHEA-COMP:9603"/>
        <dbReference type="ChEBI" id="CHEBI:15378"/>
        <dbReference type="ChEBI" id="CHEBI:58405"/>
        <dbReference type="ChEBI" id="CHEBI:60033"/>
        <dbReference type="ChEBI" id="CHEBI:78435"/>
        <dbReference type="EC" id="2.4.99.28"/>
    </reaction>
</comment>
<evidence type="ECO:0000256" key="7">
    <source>
        <dbReference type="ARBA" id="ARBA00034000"/>
    </source>
</evidence>